<dbReference type="PRINTS" id="PR01036">
    <property type="entry name" value="TCRTETB"/>
</dbReference>
<dbReference type="PANTHER" id="PTHR42718">
    <property type="entry name" value="MAJOR FACILITATOR SUPERFAMILY MULTIDRUG TRANSPORTER MFSC"/>
    <property type="match status" value="1"/>
</dbReference>
<accession>A0A1J7BWG0</accession>
<dbReference type="InterPro" id="IPR011701">
    <property type="entry name" value="MFS"/>
</dbReference>
<dbReference type="InterPro" id="IPR036259">
    <property type="entry name" value="MFS_trans_sf"/>
</dbReference>
<evidence type="ECO:0000256" key="2">
    <source>
        <dbReference type="ARBA" id="ARBA00022692"/>
    </source>
</evidence>
<dbReference type="GO" id="GO:0046677">
    <property type="term" value="P:response to antibiotic"/>
    <property type="evidence" value="ECO:0007669"/>
    <property type="project" value="UniProtKB-KW"/>
</dbReference>
<dbReference type="InterPro" id="IPR020846">
    <property type="entry name" value="MFS_dom"/>
</dbReference>
<keyword evidence="2 7" id="KW-0812">Transmembrane</keyword>
<evidence type="ECO:0000259" key="8">
    <source>
        <dbReference type="PROSITE" id="PS50850"/>
    </source>
</evidence>
<feature type="transmembrane region" description="Helical" evidence="7">
    <location>
        <begin position="42"/>
        <end position="60"/>
    </location>
</feature>
<feature type="domain" description="Major facilitator superfamily (MFS) profile" evidence="8">
    <location>
        <begin position="6"/>
        <end position="446"/>
    </location>
</feature>
<feature type="transmembrane region" description="Helical" evidence="7">
    <location>
        <begin position="158"/>
        <end position="181"/>
    </location>
</feature>
<feature type="region of interest" description="Disordered" evidence="6">
    <location>
        <begin position="448"/>
        <end position="470"/>
    </location>
</feature>
<feature type="transmembrane region" description="Helical" evidence="7">
    <location>
        <begin position="267"/>
        <end position="290"/>
    </location>
</feature>
<dbReference type="STRING" id="1428644.BIV57_09510"/>
<dbReference type="RefSeq" id="WP_071656291.1">
    <property type="nucleotide sequence ID" value="NZ_MLCF01000043.1"/>
</dbReference>
<gene>
    <name evidence="9" type="ORF">BIV57_09510</name>
</gene>
<dbReference type="SUPFAM" id="SSF103473">
    <property type="entry name" value="MFS general substrate transporter"/>
    <property type="match status" value="1"/>
</dbReference>
<dbReference type="Pfam" id="PF07690">
    <property type="entry name" value="MFS_1"/>
    <property type="match status" value="1"/>
</dbReference>
<evidence type="ECO:0000256" key="5">
    <source>
        <dbReference type="ARBA" id="ARBA00023251"/>
    </source>
</evidence>
<evidence type="ECO:0000256" key="1">
    <source>
        <dbReference type="ARBA" id="ARBA00004651"/>
    </source>
</evidence>
<comment type="subcellular location">
    <subcellularLocation>
        <location evidence="1">Cell membrane</location>
        <topology evidence="1">Multi-pass membrane protein</topology>
    </subcellularLocation>
</comment>
<comment type="caution">
    <text evidence="9">The sequence shown here is derived from an EMBL/GenBank/DDBJ whole genome shotgun (WGS) entry which is preliminary data.</text>
</comment>
<keyword evidence="4 7" id="KW-0472">Membrane</keyword>
<evidence type="ECO:0000313" key="10">
    <source>
        <dbReference type="Proteomes" id="UP000243342"/>
    </source>
</evidence>
<dbReference type="CDD" id="cd17321">
    <property type="entry name" value="MFS_MMR_MDR_like"/>
    <property type="match status" value="1"/>
</dbReference>
<feature type="transmembrane region" description="Helical" evidence="7">
    <location>
        <begin position="72"/>
        <end position="91"/>
    </location>
</feature>
<dbReference type="GO" id="GO:0005886">
    <property type="term" value="C:plasma membrane"/>
    <property type="evidence" value="ECO:0007669"/>
    <property type="project" value="UniProtKB-SubCell"/>
</dbReference>
<feature type="transmembrane region" description="Helical" evidence="7">
    <location>
        <begin position="423"/>
        <end position="442"/>
    </location>
</feature>
<feature type="transmembrane region" description="Helical" evidence="7">
    <location>
        <begin position="394"/>
        <end position="417"/>
    </location>
</feature>
<evidence type="ECO:0000256" key="3">
    <source>
        <dbReference type="ARBA" id="ARBA00022989"/>
    </source>
</evidence>
<dbReference type="AlphaFoldDB" id="A0A1J7BWG0"/>
<feature type="transmembrane region" description="Helical" evidence="7">
    <location>
        <begin position="302"/>
        <end position="323"/>
    </location>
</feature>
<keyword evidence="5" id="KW-0046">Antibiotic resistance</keyword>
<dbReference type="Gene3D" id="1.20.1250.20">
    <property type="entry name" value="MFS general substrate transporter like domains"/>
    <property type="match status" value="1"/>
</dbReference>
<name>A0A1J7BWG0_9ACTN</name>
<reference evidence="9 10" key="1">
    <citation type="submission" date="2016-10" db="EMBL/GenBank/DDBJ databases">
        <title>Genome sequence of Streptomyces gilvigriseus MUSC 26.</title>
        <authorList>
            <person name="Lee L.-H."/>
            <person name="Ser H.-L."/>
        </authorList>
    </citation>
    <scope>NUCLEOTIDE SEQUENCE [LARGE SCALE GENOMIC DNA]</scope>
    <source>
        <strain evidence="9 10">MUSC 26</strain>
    </source>
</reference>
<proteinExistence type="predicted"/>
<dbReference type="PANTHER" id="PTHR42718:SF49">
    <property type="entry name" value="EXPORT PROTEIN"/>
    <property type="match status" value="1"/>
</dbReference>
<dbReference type="PROSITE" id="PS50850">
    <property type="entry name" value="MFS"/>
    <property type="match status" value="1"/>
</dbReference>
<feature type="transmembrane region" description="Helical" evidence="7">
    <location>
        <begin position="97"/>
        <end position="119"/>
    </location>
</feature>
<keyword evidence="10" id="KW-1185">Reference proteome</keyword>
<dbReference type="GO" id="GO:0022857">
    <property type="term" value="F:transmembrane transporter activity"/>
    <property type="evidence" value="ECO:0007669"/>
    <property type="project" value="InterPro"/>
</dbReference>
<feature type="transmembrane region" description="Helical" evidence="7">
    <location>
        <begin position="227"/>
        <end position="246"/>
    </location>
</feature>
<evidence type="ECO:0000256" key="7">
    <source>
        <dbReference type="SAM" id="Phobius"/>
    </source>
</evidence>
<dbReference type="Gene3D" id="1.20.1720.10">
    <property type="entry name" value="Multidrug resistance protein D"/>
    <property type="match status" value="1"/>
</dbReference>
<feature type="transmembrane region" description="Helical" evidence="7">
    <location>
        <begin position="202"/>
        <end position="221"/>
    </location>
</feature>
<evidence type="ECO:0000313" key="9">
    <source>
        <dbReference type="EMBL" id="OIV37793.1"/>
    </source>
</evidence>
<keyword evidence="3 7" id="KW-1133">Transmembrane helix</keyword>
<dbReference type="Proteomes" id="UP000243342">
    <property type="component" value="Unassembled WGS sequence"/>
</dbReference>
<feature type="transmembrane region" description="Helical" evidence="7">
    <location>
        <begin position="362"/>
        <end position="382"/>
    </location>
</feature>
<feature type="transmembrane region" description="Helical" evidence="7">
    <location>
        <begin position="131"/>
        <end position="152"/>
    </location>
</feature>
<dbReference type="OrthoDB" id="9781469at2"/>
<feature type="transmembrane region" description="Helical" evidence="7">
    <location>
        <begin position="330"/>
        <end position="350"/>
    </location>
</feature>
<sequence>MRKWWPLVAICLGSFVLLLDVTIVNVALPRMARDFGASFSALQWVVDAYALALAAVLLVLGSVADLCGHRRVYLGGLVLFAAASAACAAAPDAAALVASRAVQGIGGAAMFATATALLTKTYAGRDRGVAFGYWGAVNGAGAAAGPLLGGLLTQHIGWQAIFLVNVPIVALTVGLTLRAVAPDGRQAAGAGRGGRRLDVPGAAAFTACAALLTFALIRGGGHGWTDGAALGAFGGAAAALLVFVLVERASGDPMLDLGLMRSPSFAGLMASAVLLQGAAFGPLVLVSMWLQSRSGSGLGLAPVPAGMALLPLSGVSFAVSAVAGRWIQRLPARWAIGVGLLVIAAGLLLMRHQLVPGAGRSALYAGFAVMGVGVGLATPVLASAAMAAVPPRRIGMAGGAVNTFRQLGMTLAIAAFTTGLHRVLAVAAGAAALGAVIALVLVRSARRAPGGVGPRSSVGGTAGADPQRVP</sequence>
<evidence type="ECO:0000256" key="4">
    <source>
        <dbReference type="ARBA" id="ARBA00023136"/>
    </source>
</evidence>
<protein>
    <submittedName>
        <fullName evidence="9">MFS transporter</fullName>
    </submittedName>
</protein>
<evidence type="ECO:0000256" key="6">
    <source>
        <dbReference type="SAM" id="MobiDB-lite"/>
    </source>
</evidence>
<dbReference type="EMBL" id="MLCF01000043">
    <property type="protein sequence ID" value="OIV37793.1"/>
    <property type="molecule type" value="Genomic_DNA"/>
</dbReference>
<organism evidence="9 10">
    <name type="scientific">Mangrovactinospora gilvigrisea</name>
    <dbReference type="NCBI Taxonomy" id="1428644"/>
    <lineage>
        <taxon>Bacteria</taxon>
        <taxon>Bacillati</taxon>
        <taxon>Actinomycetota</taxon>
        <taxon>Actinomycetes</taxon>
        <taxon>Kitasatosporales</taxon>
        <taxon>Streptomycetaceae</taxon>
        <taxon>Mangrovactinospora</taxon>
    </lineage>
</organism>